<name>A0ABZ2UTV2_9CYAN</name>
<keyword evidence="5" id="KW-1185">Reference proteome</keyword>
<accession>A0ABZ2UTV2</accession>
<feature type="compositionally biased region" description="Low complexity" evidence="1">
    <location>
        <begin position="469"/>
        <end position="486"/>
    </location>
</feature>
<evidence type="ECO:0000256" key="2">
    <source>
        <dbReference type="SAM" id="Phobius"/>
    </source>
</evidence>
<keyword evidence="2" id="KW-1133">Transmembrane helix</keyword>
<dbReference type="RefSeq" id="WP_353931726.1">
    <property type="nucleotide sequence ID" value="NZ_CP150886.1"/>
</dbReference>
<organism evidence="4 5">
    <name type="scientific">Okeanomitos corallinicola TIOX110</name>
    <dbReference type="NCBI Taxonomy" id="3133117"/>
    <lineage>
        <taxon>Bacteria</taxon>
        <taxon>Bacillati</taxon>
        <taxon>Cyanobacteriota</taxon>
        <taxon>Cyanophyceae</taxon>
        <taxon>Nostocales</taxon>
        <taxon>Aphanizomenonaceae</taxon>
        <taxon>Okeanomitos</taxon>
    </lineage>
</organism>
<evidence type="ECO:0000259" key="3">
    <source>
        <dbReference type="Pfam" id="PF13672"/>
    </source>
</evidence>
<feature type="region of interest" description="Disordered" evidence="1">
    <location>
        <begin position="262"/>
        <end position="294"/>
    </location>
</feature>
<protein>
    <submittedName>
        <fullName evidence="4">Protein phosphatase 2C domain-containing protein</fullName>
    </submittedName>
</protein>
<dbReference type="SUPFAM" id="SSF81606">
    <property type="entry name" value="PP2C-like"/>
    <property type="match status" value="1"/>
</dbReference>
<dbReference type="Gene3D" id="3.60.40.10">
    <property type="entry name" value="PPM-type phosphatase domain"/>
    <property type="match status" value="1"/>
</dbReference>
<sequence length="486" mass="54942">MQWQAVAKSVIGTKHIKSETPCQDYSSYKIVDQGQVIVGAVSDGMGSAKHSEKGSRLAVETTIKYLINQQNWKYKLDENSWKESFKKLLIEVRNQLDNHAKKYQFNINELDCTLITFVATPKFIAAMQVGDGLIVVRANDQDYELLFQPDKGQYANETTPVTDTAAIREMRFCLKNKGYDFICAATDGIENLALDKKTPKWKPFDNFFKMGLEPSIFSNQSLQDKEIDVEDFLNSKKMNQNTDDDKTLLLCAYSNFLEAREFPDRDTIPNPQPDPISDEEDDITPSPNPNNQDEDIKHFINFIKAELTSIPEAEGIKPIINISKGSLEIIFKSSRPLQYFETLVQKIQEREIVTDKKYIKSLQEVTVYDQEMDGYIRKKARITISAISSDSIIYIVGGVLILSLIAGIVFSFNQFKSNEKPPSNPKTSPPNTQPSTSSKEETNPKPKNSSSPLTTPYNSPENKEQKLQNTPSPKNTTTPTTSRLRS</sequence>
<gene>
    <name evidence="4" type="ORF">WJM97_03830</name>
</gene>
<feature type="compositionally biased region" description="Pro residues" evidence="1">
    <location>
        <begin position="422"/>
        <end position="432"/>
    </location>
</feature>
<dbReference type="Proteomes" id="UP001483337">
    <property type="component" value="Chromosome"/>
</dbReference>
<dbReference type="Pfam" id="PF13672">
    <property type="entry name" value="PP2C_2"/>
    <property type="match status" value="1"/>
</dbReference>
<feature type="compositionally biased region" description="Polar residues" evidence="1">
    <location>
        <begin position="445"/>
        <end position="460"/>
    </location>
</feature>
<proteinExistence type="predicted"/>
<reference evidence="4 5" key="1">
    <citation type="submission" date="2024-04" db="EMBL/GenBank/DDBJ databases">
        <title>Okeanomitos corallinicola gen. &amp; sp. nov. (Nostocales, Cyanobacteria), a new toxic marine heterocyst-forming cyanobacterium from a coral reef.</title>
        <authorList>
            <person name="Li H."/>
            <person name="Li R."/>
            <person name="Kang J."/>
            <person name="Hii K.S."/>
            <person name="Mohamed H.F."/>
            <person name="Xu X."/>
            <person name="Luo Z."/>
        </authorList>
    </citation>
    <scope>NUCLEOTIDE SEQUENCE [LARGE SCALE GENOMIC DNA]</scope>
    <source>
        <strain evidence="4 5">TIOX110</strain>
    </source>
</reference>
<dbReference type="EMBL" id="CP150886">
    <property type="protein sequence ID" value="WZB88821.1"/>
    <property type="molecule type" value="Genomic_DNA"/>
</dbReference>
<dbReference type="InterPro" id="IPR036457">
    <property type="entry name" value="PPM-type-like_dom_sf"/>
</dbReference>
<feature type="region of interest" description="Disordered" evidence="1">
    <location>
        <begin position="417"/>
        <end position="486"/>
    </location>
</feature>
<evidence type="ECO:0000313" key="5">
    <source>
        <dbReference type="Proteomes" id="UP001483337"/>
    </source>
</evidence>
<dbReference type="InterPro" id="IPR001932">
    <property type="entry name" value="PPM-type_phosphatase-like_dom"/>
</dbReference>
<feature type="transmembrane region" description="Helical" evidence="2">
    <location>
        <begin position="392"/>
        <end position="412"/>
    </location>
</feature>
<evidence type="ECO:0000256" key="1">
    <source>
        <dbReference type="SAM" id="MobiDB-lite"/>
    </source>
</evidence>
<evidence type="ECO:0000313" key="4">
    <source>
        <dbReference type="EMBL" id="WZB88821.1"/>
    </source>
</evidence>
<keyword evidence="2" id="KW-0472">Membrane</keyword>
<keyword evidence="2" id="KW-0812">Transmembrane</keyword>
<feature type="domain" description="PPM-type phosphatase" evidence="3">
    <location>
        <begin position="11"/>
        <end position="222"/>
    </location>
</feature>